<evidence type="ECO:0000256" key="2">
    <source>
        <dbReference type="ARBA" id="ARBA00006679"/>
    </source>
</evidence>
<evidence type="ECO:0000313" key="9">
    <source>
        <dbReference type="Proteomes" id="UP000594435"/>
    </source>
</evidence>
<dbReference type="EMBL" id="CP065217">
    <property type="protein sequence ID" value="QPL53551.1"/>
    <property type="molecule type" value="Genomic_DNA"/>
</dbReference>
<dbReference type="RefSeq" id="WP_045569269.1">
    <property type="nucleotide sequence ID" value="NZ_CP065217.1"/>
</dbReference>
<dbReference type="InterPro" id="IPR032808">
    <property type="entry name" value="DoxX"/>
</dbReference>
<evidence type="ECO:0000256" key="6">
    <source>
        <dbReference type="ARBA" id="ARBA00023136"/>
    </source>
</evidence>
<feature type="transmembrane region" description="Helical" evidence="7">
    <location>
        <begin position="21"/>
        <end position="40"/>
    </location>
</feature>
<accession>A0AAJ4IB93</accession>
<reference evidence="8 9" key="1">
    <citation type="submission" date="2020-11" db="EMBL/GenBank/DDBJ databases">
        <title>Complete and Circularized Genome Assembly of a human isolate of Vibrio navarrensis biotype pommerensis with MiSeq and MinION Sequence Data.</title>
        <authorList>
            <person name="Schwartz K."/>
            <person name="Borowiak M."/>
            <person name="Deneke C."/>
            <person name="Balau V."/>
            <person name="Metelmann C."/>
            <person name="Strauch E."/>
        </authorList>
    </citation>
    <scope>NUCLEOTIDE SEQUENCE [LARGE SCALE GENOMIC DNA]</scope>
    <source>
        <strain evidence="8 9">20-VB00237</strain>
    </source>
</reference>
<comment type="similarity">
    <text evidence="2">Belongs to the DoxX family.</text>
</comment>
<dbReference type="Pfam" id="PF07681">
    <property type="entry name" value="DoxX"/>
    <property type="match status" value="1"/>
</dbReference>
<dbReference type="PANTHER" id="PTHR33452">
    <property type="entry name" value="OXIDOREDUCTASE CATD-RELATED"/>
    <property type="match status" value="1"/>
</dbReference>
<feature type="transmembrane region" description="Helical" evidence="7">
    <location>
        <begin position="66"/>
        <end position="87"/>
    </location>
</feature>
<protein>
    <submittedName>
        <fullName evidence="8">DoxX family protein</fullName>
    </submittedName>
</protein>
<evidence type="ECO:0000256" key="1">
    <source>
        <dbReference type="ARBA" id="ARBA00004651"/>
    </source>
</evidence>
<keyword evidence="5 7" id="KW-1133">Transmembrane helix</keyword>
<keyword evidence="6 7" id="KW-0472">Membrane</keyword>
<evidence type="ECO:0000313" key="8">
    <source>
        <dbReference type="EMBL" id="QPL53551.1"/>
    </source>
</evidence>
<comment type="subcellular location">
    <subcellularLocation>
        <location evidence="1">Cell membrane</location>
        <topology evidence="1">Multi-pass membrane protein</topology>
    </subcellularLocation>
</comment>
<dbReference type="AlphaFoldDB" id="A0AAJ4IB93"/>
<evidence type="ECO:0000256" key="5">
    <source>
        <dbReference type="ARBA" id="ARBA00022989"/>
    </source>
</evidence>
<dbReference type="GO" id="GO:0005886">
    <property type="term" value="C:plasma membrane"/>
    <property type="evidence" value="ECO:0007669"/>
    <property type="project" value="UniProtKB-SubCell"/>
</dbReference>
<evidence type="ECO:0000256" key="7">
    <source>
        <dbReference type="SAM" id="Phobius"/>
    </source>
</evidence>
<dbReference type="Proteomes" id="UP000594435">
    <property type="component" value="Chromosome 1"/>
</dbReference>
<proteinExistence type="inferred from homology"/>
<feature type="transmembrane region" description="Helical" evidence="7">
    <location>
        <begin position="124"/>
        <end position="141"/>
    </location>
</feature>
<keyword evidence="3" id="KW-1003">Cell membrane</keyword>
<gene>
    <name evidence="8" type="ORF">I3X05_16710</name>
</gene>
<evidence type="ECO:0000256" key="3">
    <source>
        <dbReference type="ARBA" id="ARBA00022475"/>
    </source>
</evidence>
<dbReference type="PANTHER" id="PTHR33452:SF1">
    <property type="entry name" value="INNER MEMBRANE PROTEIN YPHA-RELATED"/>
    <property type="match status" value="1"/>
</dbReference>
<dbReference type="InterPro" id="IPR051907">
    <property type="entry name" value="DoxX-like_oxidoreductase"/>
</dbReference>
<organism evidence="8 9">
    <name type="scientific">Vibrio navarrensis</name>
    <dbReference type="NCBI Taxonomy" id="29495"/>
    <lineage>
        <taxon>Bacteria</taxon>
        <taxon>Pseudomonadati</taxon>
        <taxon>Pseudomonadota</taxon>
        <taxon>Gammaproteobacteria</taxon>
        <taxon>Vibrionales</taxon>
        <taxon>Vibrionaceae</taxon>
        <taxon>Vibrio</taxon>
    </lineage>
</organism>
<sequence length="151" mass="16779">MSSKLAGLLARYDSATAAMQTALLPFLLLGLRLSVAWVFFRSGLSKIANWDSTLYLFELEYQVPLIHWQLAAYLATAGELLLPVLLAVGLLTRVVASALFVINAVAVLSYPLLWEQGFYDHQLWGLMILVLMIWGAGPFSADQLVRRTLTH</sequence>
<feature type="transmembrane region" description="Helical" evidence="7">
    <location>
        <begin position="94"/>
        <end position="112"/>
    </location>
</feature>
<name>A0AAJ4IB93_9VIBR</name>
<keyword evidence="4 7" id="KW-0812">Transmembrane</keyword>
<evidence type="ECO:0000256" key="4">
    <source>
        <dbReference type="ARBA" id="ARBA00022692"/>
    </source>
</evidence>